<keyword evidence="2" id="KW-0808">Transferase</keyword>
<feature type="region of interest" description="Disordered" evidence="1">
    <location>
        <begin position="178"/>
        <end position="242"/>
    </location>
</feature>
<feature type="compositionally biased region" description="Basic and acidic residues" evidence="1">
    <location>
        <begin position="93"/>
        <end position="154"/>
    </location>
</feature>
<protein>
    <submittedName>
        <fullName evidence="2">Serine/Threonine kinase domain protein</fullName>
    </submittedName>
</protein>
<organism evidence="2 3">
    <name type="scientific">Quillaja saponaria</name>
    <name type="common">Soap bark tree</name>
    <dbReference type="NCBI Taxonomy" id="32244"/>
    <lineage>
        <taxon>Eukaryota</taxon>
        <taxon>Viridiplantae</taxon>
        <taxon>Streptophyta</taxon>
        <taxon>Embryophyta</taxon>
        <taxon>Tracheophyta</taxon>
        <taxon>Spermatophyta</taxon>
        <taxon>Magnoliopsida</taxon>
        <taxon>eudicotyledons</taxon>
        <taxon>Gunneridae</taxon>
        <taxon>Pentapetalae</taxon>
        <taxon>rosids</taxon>
        <taxon>fabids</taxon>
        <taxon>Fabales</taxon>
        <taxon>Quillajaceae</taxon>
        <taxon>Quillaja</taxon>
    </lineage>
</organism>
<name>A0AAD7P5U3_QUISA</name>
<evidence type="ECO:0000313" key="3">
    <source>
        <dbReference type="Proteomes" id="UP001163823"/>
    </source>
</evidence>
<dbReference type="Proteomes" id="UP001163823">
    <property type="component" value="Chromosome 14"/>
</dbReference>
<evidence type="ECO:0000256" key="1">
    <source>
        <dbReference type="SAM" id="MobiDB-lite"/>
    </source>
</evidence>
<dbReference type="KEGG" id="qsa:O6P43_032767"/>
<feature type="region of interest" description="Disordered" evidence="1">
    <location>
        <begin position="76"/>
        <end position="165"/>
    </location>
</feature>
<proteinExistence type="predicted"/>
<accession>A0AAD7P5U3</accession>
<feature type="compositionally biased region" description="Basic and acidic residues" evidence="1">
    <location>
        <begin position="178"/>
        <end position="234"/>
    </location>
</feature>
<comment type="caution">
    <text evidence="2">The sequence shown here is derived from an EMBL/GenBank/DDBJ whole genome shotgun (WGS) entry which is preliminary data.</text>
</comment>
<reference evidence="2" key="1">
    <citation type="journal article" date="2023" name="Science">
        <title>Elucidation of the pathway for biosynthesis of saponin adjuvants from the soapbark tree.</title>
        <authorList>
            <person name="Reed J."/>
            <person name="Orme A."/>
            <person name="El-Demerdash A."/>
            <person name="Owen C."/>
            <person name="Martin L.B.B."/>
            <person name="Misra R.C."/>
            <person name="Kikuchi S."/>
            <person name="Rejzek M."/>
            <person name="Martin A.C."/>
            <person name="Harkess A."/>
            <person name="Leebens-Mack J."/>
            <person name="Louveau T."/>
            <person name="Stephenson M.J."/>
            <person name="Osbourn A."/>
        </authorList>
    </citation>
    <scope>NUCLEOTIDE SEQUENCE</scope>
    <source>
        <strain evidence="2">S10</strain>
    </source>
</reference>
<dbReference type="GO" id="GO:0016301">
    <property type="term" value="F:kinase activity"/>
    <property type="evidence" value="ECO:0007669"/>
    <property type="project" value="UniProtKB-KW"/>
</dbReference>
<dbReference type="EMBL" id="JARAOO010000014">
    <property type="protein sequence ID" value="KAJ7943182.1"/>
    <property type="molecule type" value="Genomic_DNA"/>
</dbReference>
<sequence length="260" mass="32268">MIDIHYEFESWRGSRLSIRSRERSCSHGIIEEDDQCRRDSSEQESFLYSDKLNTEYDLDEGRHQGRREWWRGCRGSVGEDRRECSASYRSRYSRREDRHQGRETLSRDKSMERYVDKDIRGVKERRSMDREMERAHRREKKRESSTDREMDHVSRRDKKRGRSWERDMKRDIELDRIREGKVDRDRRGGNRRDRSWDAVSDRDWRRERGRSRDKTRGVERDREETDWKRERQGDRNTYNSRDVKNDKWKYLDHDVRSWHL</sequence>
<keyword evidence="2" id="KW-0418">Kinase</keyword>
<dbReference type="AlphaFoldDB" id="A0AAD7P5U3"/>
<evidence type="ECO:0000313" key="2">
    <source>
        <dbReference type="EMBL" id="KAJ7943182.1"/>
    </source>
</evidence>
<keyword evidence="3" id="KW-1185">Reference proteome</keyword>
<gene>
    <name evidence="2" type="ORF">O6P43_032767</name>
</gene>